<accession>A0ACC0XU35</accession>
<evidence type="ECO:0000313" key="2">
    <source>
        <dbReference type="Proteomes" id="UP001163603"/>
    </source>
</evidence>
<protein>
    <submittedName>
        <fullName evidence="1">Uncharacterized protein</fullName>
    </submittedName>
</protein>
<reference evidence="2" key="1">
    <citation type="journal article" date="2023" name="G3 (Bethesda)">
        <title>Genome assembly and association tests identify interacting loci associated with vigor, precocity, and sex in interspecific pistachio rootstocks.</title>
        <authorList>
            <person name="Palmer W."/>
            <person name="Jacygrad E."/>
            <person name="Sagayaradj S."/>
            <person name="Cavanaugh K."/>
            <person name="Han R."/>
            <person name="Bertier L."/>
            <person name="Beede B."/>
            <person name="Kafkas S."/>
            <person name="Golino D."/>
            <person name="Preece J."/>
            <person name="Michelmore R."/>
        </authorList>
    </citation>
    <scope>NUCLEOTIDE SEQUENCE [LARGE SCALE GENOMIC DNA]</scope>
</reference>
<name>A0ACC0XU35_9ROSI</name>
<sequence length="38" mass="4415">MLLLLLKEVVKTEKARRQQQWRKVVGAMGVVMNEEMDG</sequence>
<dbReference type="EMBL" id="CM047745">
    <property type="protein sequence ID" value="KAJ0024107.1"/>
    <property type="molecule type" value="Genomic_DNA"/>
</dbReference>
<gene>
    <name evidence="1" type="ORF">Pint_07286</name>
</gene>
<proteinExistence type="predicted"/>
<keyword evidence="2" id="KW-1185">Reference proteome</keyword>
<organism evidence="1 2">
    <name type="scientific">Pistacia integerrima</name>
    <dbReference type="NCBI Taxonomy" id="434235"/>
    <lineage>
        <taxon>Eukaryota</taxon>
        <taxon>Viridiplantae</taxon>
        <taxon>Streptophyta</taxon>
        <taxon>Embryophyta</taxon>
        <taxon>Tracheophyta</taxon>
        <taxon>Spermatophyta</taxon>
        <taxon>Magnoliopsida</taxon>
        <taxon>eudicotyledons</taxon>
        <taxon>Gunneridae</taxon>
        <taxon>Pentapetalae</taxon>
        <taxon>rosids</taxon>
        <taxon>malvids</taxon>
        <taxon>Sapindales</taxon>
        <taxon>Anacardiaceae</taxon>
        <taxon>Pistacia</taxon>
    </lineage>
</organism>
<comment type="caution">
    <text evidence="1">The sequence shown here is derived from an EMBL/GenBank/DDBJ whole genome shotgun (WGS) entry which is preliminary data.</text>
</comment>
<evidence type="ECO:0000313" key="1">
    <source>
        <dbReference type="EMBL" id="KAJ0024107.1"/>
    </source>
</evidence>
<dbReference type="Proteomes" id="UP001163603">
    <property type="component" value="Chromosome 10"/>
</dbReference>